<gene>
    <name evidence="1" type="ORF">L602_000600001000</name>
</gene>
<dbReference type="Proteomes" id="UP000318141">
    <property type="component" value="Unassembled WGS sequence"/>
</dbReference>
<evidence type="ECO:0000313" key="2">
    <source>
        <dbReference type="Proteomes" id="UP000318141"/>
    </source>
</evidence>
<proteinExistence type="predicted"/>
<dbReference type="AlphaFoldDB" id="A0A562B467"/>
<accession>A0A562B467</accession>
<name>A0A562B467_9BURK</name>
<dbReference type="EMBL" id="VLJN01000056">
    <property type="protein sequence ID" value="TWG79700.1"/>
    <property type="molecule type" value="Genomic_DNA"/>
</dbReference>
<dbReference type="Pfam" id="PF10994">
    <property type="entry name" value="DUF2817"/>
    <property type="match status" value="1"/>
</dbReference>
<dbReference type="SUPFAM" id="SSF53187">
    <property type="entry name" value="Zn-dependent exopeptidases"/>
    <property type="match status" value="1"/>
</dbReference>
<dbReference type="InterPro" id="IPR021259">
    <property type="entry name" value="DUF2817"/>
</dbReference>
<dbReference type="CDD" id="cd06233">
    <property type="entry name" value="M14-like"/>
    <property type="match status" value="1"/>
</dbReference>
<dbReference type="OrthoDB" id="4014363at2"/>
<keyword evidence="2" id="KW-1185">Reference proteome</keyword>
<organism evidence="1 2">
    <name type="scientific">Cupriavidus gilardii J11</name>
    <dbReference type="NCBI Taxonomy" id="936133"/>
    <lineage>
        <taxon>Bacteria</taxon>
        <taxon>Pseudomonadati</taxon>
        <taxon>Pseudomonadota</taxon>
        <taxon>Betaproteobacteria</taxon>
        <taxon>Burkholderiales</taxon>
        <taxon>Burkholderiaceae</taxon>
        <taxon>Cupriavidus</taxon>
    </lineage>
</organism>
<sequence length="361" mass="39804">MRSHMGFSRTYSEARQRFHDAAHALGEVPTPFAHPTQRGADGEELAIDVAWLGPREARHLMMVTSGVHGAEGFCGSGAQVAMMHDADLLGACGEAGVALLLVHAVNPYGFSHMRRVNEDNVDLNRNFMDFTRPLPYNAAYAEIAPLLLPAHWPPPDDNEAALARMVADKGIDWYQAAVSAGQYHDPDGMFFGGRVASWSNYTLRRILARYGAGRDSLRWIDIHTGLGPWGYGEPICMGPDTPEQLARTRAIWGQAVTSIYDGSSTSSNLHGLAWHAVPDTLRSIDYAGIALEFGTLPLPDVLQALRGDHWLYRHRDADNTQRDLIRERMWQAFYGDADDWRANVVEQCVAAVRAAAVAVGR</sequence>
<dbReference type="Gene3D" id="3.40.630.10">
    <property type="entry name" value="Zn peptidases"/>
    <property type="match status" value="1"/>
</dbReference>
<evidence type="ECO:0000313" key="1">
    <source>
        <dbReference type="EMBL" id="TWG79700.1"/>
    </source>
</evidence>
<reference evidence="1 2" key="1">
    <citation type="submission" date="2019-07" db="EMBL/GenBank/DDBJ databases">
        <title>Genome sequencing of lignin-degrading bacterial isolates.</title>
        <authorList>
            <person name="Gladden J."/>
        </authorList>
    </citation>
    <scope>NUCLEOTIDE SEQUENCE [LARGE SCALE GENOMIC DNA]</scope>
    <source>
        <strain evidence="1 2">J11</strain>
    </source>
</reference>
<comment type="caution">
    <text evidence="1">The sequence shown here is derived from an EMBL/GenBank/DDBJ whole genome shotgun (WGS) entry which is preliminary data.</text>
</comment>
<protein>
    <submittedName>
        <fullName evidence="1">Uncharacterized protein DUF2817</fullName>
    </submittedName>
</protein>